<evidence type="ECO:0000313" key="1">
    <source>
        <dbReference type="EMBL" id="VDK72151.1"/>
    </source>
</evidence>
<gene>
    <name evidence="1" type="ORF">GPUH_LOCUS9421</name>
</gene>
<sequence>MDVNVVEEDAVDAAEIDNNRLRNRRNAPTGDSGFQSLRIHLHYDKKSIDKCVLSKINVFIKFKF</sequence>
<dbReference type="AlphaFoldDB" id="A0A3P6U618"/>
<evidence type="ECO:0000313" key="2">
    <source>
        <dbReference type="Proteomes" id="UP000271098"/>
    </source>
</evidence>
<protein>
    <submittedName>
        <fullName evidence="1">Uncharacterized protein</fullName>
    </submittedName>
</protein>
<organism evidence="1 2">
    <name type="scientific">Gongylonema pulchrum</name>
    <dbReference type="NCBI Taxonomy" id="637853"/>
    <lineage>
        <taxon>Eukaryota</taxon>
        <taxon>Metazoa</taxon>
        <taxon>Ecdysozoa</taxon>
        <taxon>Nematoda</taxon>
        <taxon>Chromadorea</taxon>
        <taxon>Rhabditida</taxon>
        <taxon>Spirurina</taxon>
        <taxon>Spiruromorpha</taxon>
        <taxon>Spiruroidea</taxon>
        <taxon>Gongylonematidae</taxon>
        <taxon>Gongylonema</taxon>
    </lineage>
</organism>
<proteinExistence type="predicted"/>
<dbReference type="Proteomes" id="UP000271098">
    <property type="component" value="Unassembled WGS sequence"/>
</dbReference>
<keyword evidence="2" id="KW-1185">Reference proteome</keyword>
<name>A0A3P6U618_9BILA</name>
<accession>A0A3P6U618</accession>
<reference evidence="1 2" key="1">
    <citation type="submission" date="2018-11" db="EMBL/GenBank/DDBJ databases">
        <authorList>
            <consortium name="Pathogen Informatics"/>
        </authorList>
    </citation>
    <scope>NUCLEOTIDE SEQUENCE [LARGE SCALE GENOMIC DNA]</scope>
</reference>
<dbReference type="EMBL" id="UYRT01030778">
    <property type="protein sequence ID" value="VDK72151.1"/>
    <property type="molecule type" value="Genomic_DNA"/>
</dbReference>